<sequence>MGPAAMSSIWLIGCFFLAAYGSAQYMETSQVAMKETGFVESPLCSGADGSDAGCPHRKKSVTLLPSFTKTTAHPTTHTTAHPTKHTTAHHTKHTTAHPTKHTTAHHTKHTTPRPTKHTTAHHTKHTTPHPTKHTTAHPTKHTTPHHTKHTTPHPTKHTTAHHTKHTPPHTTKHTTPHPTAHPRNRTTPHPAPTHQPTQPPVVRVGDYAVPNGSNPCLRVQAALQLRVRYTDKAKQELWGDFAVNPNRTEFSGNCTNQTAVLHLHFLEGNLLFTFRKNYTRNIFYLSRVQAYLTYQFHQAAAKSFRADNSSLREFEARLGHSYQCRNRTLVLAEGFHLNALQEQVQAFELQGGKFGEAEVCPEQRRTLLVPIIIGVLLLVLIIIVVVAFLIGRARGHRGYQTI</sequence>
<dbReference type="PANTHER" id="PTHR11506:SF2">
    <property type="entry name" value="MACROSIALIN"/>
    <property type="match status" value="1"/>
</dbReference>
<feature type="signal peptide" evidence="11">
    <location>
        <begin position="1"/>
        <end position="23"/>
    </location>
</feature>
<keyword evidence="5 10" id="KW-1133">Transmembrane helix</keyword>
<feature type="disulfide bond" evidence="8">
    <location>
        <begin position="216"/>
        <end position="254"/>
    </location>
</feature>
<keyword evidence="7" id="KW-0325">Glycoprotein</keyword>
<keyword evidence="6 8" id="KW-0472">Membrane</keyword>
<keyword evidence="15" id="KW-1185">Reference proteome</keyword>
<evidence type="ECO:0000256" key="9">
    <source>
        <dbReference type="SAM" id="MobiDB-lite"/>
    </source>
</evidence>
<evidence type="ECO:0000313" key="15">
    <source>
        <dbReference type="Proteomes" id="UP001178461"/>
    </source>
</evidence>
<dbReference type="InterPro" id="IPR002000">
    <property type="entry name" value="Lysosome-assoc_membr_glycop"/>
</dbReference>
<feature type="compositionally biased region" description="Pro residues" evidence="9">
    <location>
        <begin position="189"/>
        <end position="199"/>
    </location>
</feature>
<evidence type="ECO:0000256" key="8">
    <source>
        <dbReference type="PROSITE-ProRule" id="PRU00740"/>
    </source>
</evidence>
<dbReference type="PANTHER" id="PTHR11506">
    <property type="entry name" value="LYSOSOME-ASSOCIATED MEMBRANE GLYCOPROTEIN"/>
    <property type="match status" value="1"/>
</dbReference>
<reference evidence="14" key="1">
    <citation type="submission" date="2022-12" db="EMBL/GenBank/DDBJ databases">
        <authorList>
            <person name="Alioto T."/>
            <person name="Alioto T."/>
            <person name="Gomez Garrido J."/>
        </authorList>
    </citation>
    <scope>NUCLEOTIDE SEQUENCE</scope>
</reference>
<evidence type="ECO:0000256" key="1">
    <source>
        <dbReference type="ARBA" id="ARBA00004530"/>
    </source>
</evidence>
<evidence type="ECO:0000256" key="7">
    <source>
        <dbReference type="ARBA" id="ARBA00023180"/>
    </source>
</evidence>
<comment type="subcellular location">
    <subcellularLocation>
        <location evidence="1">Endosome membrane</location>
        <topology evidence="1">Single-pass type I membrane protein</topology>
    </subcellularLocation>
    <subcellularLocation>
        <location evidence="8">Lysosome membrane</location>
        <topology evidence="8">Single-pass type I membrane protein</topology>
    </subcellularLocation>
</comment>
<accession>A0AA35L833</accession>
<evidence type="ECO:0000259" key="13">
    <source>
        <dbReference type="Pfam" id="PF21222"/>
    </source>
</evidence>
<feature type="domain" description="Lysosome-associated membrane glycoprotein 2-like luminal" evidence="12">
    <location>
        <begin position="204"/>
        <end position="349"/>
    </location>
</feature>
<evidence type="ECO:0000256" key="2">
    <source>
        <dbReference type="ARBA" id="ARBA00022692"/>
    </source>
</evidence>
<keyword evidence="3 11" id="KW-0732">Signal</keyword>
<dbReference type="PRINTS" id="PR00336">
    <property type="entry name" value="LYSASSOCTDMP"/>
</dbReference>
<keyword evidence="8" id="KW-1015">Disulfide bond</keyword>
<evidence type="ECO:0000313" key="14">
    <source>
        <dbReference type="EMBL" id="CAI5791555.1"/>
    </source>
</evidence>
<evidence type="ECO:0000256" key="5">
    <source>
        <dbReference type="ARBA" id="ARBA00022989"/>
    </source>
</evidence>
<evidence type="ECO:0000256" key="6">
    <source>
        <dbReference type="ARBA" id="ARBA00023136"/>
    </source>
</evidence>
<feature type="compositionally biased region" description="Basic residues" evidence="9">
    <location>
        <begin position="82"/>
        <end position="186"/>
    </location>
</feature>
<proteinExistence type="inferred from homology"/>
<feature type="region of interest" description="Disordered" evidence="9">
    <location>
        <begin position="70"/>
        <end position="199"/>
    </location>
</feature>
<dbReference type="GO" id="GO:0031902">
    <property type="term" value="C:late endosome membrane"/>
    <property type="evidence" value="ECO:0007669"/>
    <property type="project" value="TreeGrafter"/>
</dbReference>
<feature type="chain" id="PRO_5041403212" evidence="11">
    <location>
        <begin position="24"/>
        <end position="402"/>
    </location>
</feature>
<feature type="compositionally biased region" description="Low complexity" evidence="9">
    <location>
        <begin position="70"/>
        <end position="81"/>
    </location>
</feature>
<dbReference type="InterPro" id="IPR048524">
    <property type="entry name" value="Lamp2-like_TM"/>
</dbReference>
<evidence type="ECO:0000256" key="11">
    <source>
        <dbReference type="SAM" id="SignalP"/>
    </source>
</evidence>
<comment type="similarity">
    <text evidence="8">Belongs to the LAMP family.</text>
</comment>
<dbReference type="EMBL" id="OX395138">
    <property type="protein sequence ID" value="CAI5791555.1"/>
    <property type="molecule type" value="Genomic_DNA"/>
</dbReference>
<name>A0AA35L833_9SAUR</name>
<feature type="transmembrane region" description="Helical" evidence="10">
    <location>
        <begin position="367"/>
        <end position="390"/>
    </location>
</feature>
<comment type="caution">
    <text evidence="8">Lacks conserved residue(s) required for the propagation of feature annotation.</text>
</comment>
<evidence type="ECO:0000256" key="4">
    <source>
        <dbReference type="ARBA" id="ARBA00022753"/>
    </source>
</evidence>
<keyword evidence="4" id="KW-0967">Endosome</keyword>
<dbReference type="Pfam" id="PF21222">
    <property type="entry name" value="Lamp2_2nd"/>
    <property type="match status" value="1"/>
</dbReference>
<feature type="domain" description="Lysosome-associated membrane glycoprotein 2-like transmembrane" evidence="13">
    <location>
        <begin position="369"/>
        <end position="400"/>
    </location>
</feature>
<dbReference type="Pfam" id="PF01299">
    <property type="entry name" value="Lamp2-like_luminal"/>
    <property type="match status" value="1"/>
</dbReference>
<dbReference type="Proteomes" id="UP001178461">
    <property type="component" value="Chromosome 13"/>
</dbReference>
<evidence type="ECO:0000256" key="10">
    <source>
        <dbReference type="SAM" id="Phobius"/>
    </source>
</evidence>
<dbReference type="GO" id="GO:0072594">
    <property type="term" value="P:establishment of protein localization to organelle"/>
    <property type="evidence" value="ECO:0007669"/>
    <property type="project" value="TreeGrafter"/>
</dbReference>
<keyword evidence="2 8" id="KW-0812">Transmembrane</keyword>
<protein>
    <submittedName>
        <fullName evidence="14">Macrosialin isoform X1</fullName>
    </submittedName>
</protein>
<dbReference type="PROSITE" id="PS51407">
    <property type="entry name" value="LAMP_3"/>
    <property type="match status" value="1"/>
</dbReference>
<evidence type="ECO:0000256" key="3">
    <source>
        <dbReference type="ARBA" id="ARBA00022729"/>
    </source>
</evidence>
<organism evidence="14 15">
    <name type="scientific">Podarcis lilfordi</name>
    <name type="common">Lilford's wall lizard</name>
    <dbReference type="NCBI Taxonomy" id="74358"/>
    <lineage>
        <taxon>Eukaryota</taxon>
        <taxon>Metazoa</taxon>
        <taxon>Chordata</taxon>
        <taxon>Craniata</taxon>
        <taxon>Vertebrata</taxon>
        <taxon>Euteleostomi</taxon>
        <taxon>Lepidosauria</taxon>
        <taxon>Squamata</taxon>
        <taxon>Bifurcata</taxon>
        <taxon>Unidentata</taxon>
        <taxon>Episquamata</taxon>
        <taxon>Laterata</taxon>
        <taxon>Lacertibaenia</taxon>
        <taxon>Lacertidae</taxon>
        <taxon>Podarcis</taxon>
    </lineage>
</organism>
<dbReference type="GO" id="GO:0005765">
    <property type="term" value="C:lysosomal membrane"/>
    <property type="evidence" value="ECO:0007669"/>
    <property type="project" value="UniProtKB-SubCell"/>
</dbReference>
<dbReference type="Gene3D" id="2.40.160.110">
    <property type="match status" value="1"/>
</dbReference>
<keyword evidence="8" id="KW-0458">Lysosome</keyword>
<evidence type="ECO:0000259" key="12">
    <source>
        <dbReference type="Pfam" id="PF01299"/>
    </source>
</evidence>
<dbReference type="GO" id="GO:0005886">
    <property type="term" value="C:plasma membrane"/>
    <property type="evidence" value="ECO:0007669"/>
    <property type="project" value="TreeGrafter"/>
</dbReference>
<gene>
    <name evidence="14" type="ORF">PODLI_1B008897</name>
</gene>
<dbReference type="InterPro" id="IPR048528">
    <property type="entry name" value="Lamp2-like_luminal"/>
</dbReference>
<dbReference type="AlphaFoldDB" id="A0AA35L833"/>